<evidence type="ECO:0000259" key="1">
    <source>
        <dbReference type="Pfam" id="PF07687"/>
    </source>
</evidence>
<keyword evidence="2" id="KW-0378">Hydrolase</keyword>
<dbReference type="STRING" id="1618443.UV73_C0003G0203"/>
<accession>A0A0G1FTA8</accession>
<dbReference type="PIRSF" id="PIRSF016599">
    <property type="entry name" value="Xaa-His_dipept"/>
    <property type="match status" value="1"/>
</dbReference>
<dbReference type="AlphaFoldDB" id="A0A0G1FTA8"/>
<dbReference type="Pfam" id="PF07687">
    <property type="entry name" value="M20_dimer"/>
    <property type="match status" value="1"/>
</dbReference>
<feature type="domain" description="Peptidase M20 dimerisation" evidence="1">
    <location>
        <begin position="222"/>
        <end position="303"/>
    </location>
</feature>
<dbReference type="EC" id="3.4.13.-" evidence="2"/>
<dbReference type="GO" id="GO:0070573">
    <property type="term" value="F:metallodipeptidase activity"/>
    <property type="evidence" value="ECO:0007669"/>
    <property type="project" value="TreeGrafter"/>
</dbReference>
<dbReference type="PATRIC" id="fig|1618443.3.peg.650"/>
<dbReference type="InterPro" id="IPR002933">
    <property type="entry name" value="Peptidase_M20"/>
</dbReference>
<dbReference type="PANTHER" id="PTHR43501:SF1">
    <property type="entry name" value="CYTOSOL NON-SPECIFIC DIPEPTIDASE"/>
    <property type="match status" value="1"/>
</dbReference>
<evidence type="ECO:0000313" key="3">
    <source>
        <dbReference type="Proteomes" id="UP000034894"/>
    </source>
</evidence>
<dbReference type="InterPro" id="IPR001160">
    <property type="entry name" value="Peptidase_M20C"/>
</dbReference>
<protein>
    <submittedName>
        <fullName evidence="2">Aminoacyl-histidine dipeptidase, dipeptidase D</fullName>
        <ecNumber evidence="2">3.4.13.-</ecNumber>
    </submittedName>
</protein>
<sequence length="501" mass="54807">MAMPSLQERGVESLPFAEMDARLRSLWLNFAAISKIPRSSRQENQIGTHLEQFALDRNLQIEKDGYGNLLIELPATEGYENAPGIVIQGHMDMVCLGEPNPAVSGVRPYVDETGEWITADTTLGADNGIGLSALLALTEDKSFVHGPLALMITRTEEVGLVGARKMDFKNDLDGYRYLINADSEDEGIITISSAGAGDTYINLPITKEAVGNKKIIALQVEGLKGGHSGIVIGENRSNAIKVMNELMEKLMKKQNMINLISFTSGEKRNAIPAKAEVLIAVNEDDREESLVLISELAARLTAESGLTESGLNITAVESDQQPAEMLTNESTIRLMSLLKALPHGLIRWSEEVEGLPQTSTNLATLRIKGNKAKIQMMTRSSVTEELEEVRGNIKEISKEYGARVRQSEAYSGWKPDLENPLLAILAAEWEKIGEKPMETAVTHGGLECGVIMGKYPHLRAVSMGPTIQKAHEEGERVNIASVSRFYLFLKNTLSSVAQHSI</sequence>
<dbReference type="Pfam" id="PF01546">
    <property type="entry name" value="Peptidase_M20"/>
    <property type="match status" value="1"/>
</dbReference>
<dbReference type="Proteomes" id="UP000034894">
    <property type="component" value="Unassembled WGS sequence"/>
</dbReference>
<dbReference type="FunFam" id="3.40.630.10:FF:000018">
    <property type="entry name" value="Aminoacyl-histidine dipeptidase PepD"/>
    <property type="match status" value="1"/>
</dbReference>
<organism evidence="2 3">
    <name type="scientific">Candidatus Gottesmanbacteria bacterium GW2011_GWA2_43_14</name>
    <dbReference type="NCBI Taxonomy" id="1618443"/>
    <lineage>
        <taxon>Bacteria</taxon>
        <taxon>Candidatus Gottesmaniibacteriota</taxon>
    </lineage>
</organism>
<dbReference type="NCBIfam" id="TIGR01893">
    <property type="entry name" value="aa-his-dipept"/>
    <property type="match status" value="1"/>
</dbReference>
<dbReference type="EMBL" id="LCFP01000003">
    <property type="protein sequence ID" value="KKS98261.1"/>
    <property type="molecule type" value="Genomic_DNA"/>
</dbReference>
<dbReference type="GO" id="GO:0006508">
    <property type="term" value="P:proteolysis"/>
    <property type="evidence" value="ECO:0007669"/>
    <property type="project" value="InterPro"/>
</dbReference>
<gene>
    <name evidence="2" type="ORF">UV73_C0003G0203</name>
</gene>
<comment type="caution">
    <text evidence="2">The sequence shown here is derived from an EMBL/GenBank/DDBJ whole genome shotgun (WGS) entry which is preliminary data.</text>
</comment>
<dbReference type="PRINTS" id="PR00934">
    <property type="entry name" value="XHISDIPTASE"/>
</dbReference>
<dbReference type="PANTHER" id="PTHR43501">
    <property type="entry name" value="CYTOSOL NON-SPECIFIC DIPEPTIDASE"/>
    <property type="match status" value="1"/>
</dbReference>
<dbReference type="SUPFAM" id="SSF53187">
    <property type="entry name" value="Zn-dependent exopeptidases"/>
    <property type="match status" value="1"/>
</dbReference>
<dbReference type="Gene3D" id="3.40.630.10">
    <property type="entry name" value="Zn peptidases"/>
    <property type="match status" value="2"/>
</dbReference>
<dbReference type="GO" id="GO:0005829">
    <property type="term" value="C:cytosol"/>
    <property type="evidence" value="ECO:0007669"/>
    <property type="project" value="TreeGrafter"/>
</dbReference>
<proteinExistence type="predicted"/>
<keyword evidence="2" id="KW-0224">Dipeptidase</keyword>
<name>A0A0G1FTA8_9BACT</name>
<dbReference type="InterPro" id="IPR011650">
    <property type="entry name" value="Peptidase_M20_dimer"/>
</dbReference>
<evidence type="ECO:0000313" key="2">
    <source>
        <dbReference type="EMBL" id="KKS98261.1"/>
    </source>
</evidence>
<keyword evidence="2" id="KW-0645">Protease</keyword>
<reference evidence="2 3" key="1">
    <citation type="journal article" date="2015" name="Nature">
        <title>rRNA introns, odd ribosomes, and small enigmatic genomes across a large radiation of phyla.</title>
        <authorList>
            <person name="Brown C.T."/>
            <person name="Hug L.A."/>
            <person name="Thomas B.C."/>
            <person name="Sharon I."/>
            <person name="Castelle C.J."/>
            <person name="Singh A."/>
            <person name="Wilkins M.J."/>
            <person name="Williams K.H."/>
            <person name="Banfield J.F."/>
        </authorList>
    </citation>
    <scope>NUCLEOTIDE SEQUENCE [LARGE SCALE GENOMIC DNA]</scope>
</reference>